<accession>A0A5M4FEJ2</accession>
<keyword evidence="2" id="KW-1185">Reference proteome</keyword>
<dbReference type="OrthoDB" id="3699905at2"/>
<dbReference type="EMBL" id="SDPQ02000002">
    <property type="protein sequence ID" value="KAA1397639.1"/>
    <property type="molecule type" value="Genomic_DNA"/>
</dbReference>
<reference evidence="1" key="1">
    <citation type="submission" date="2019-09" db="EMBL/GenBank/DDBJ databases">
        <authorList>
            <person name="Li J."/>
        </authorList>
    </citation>
    <scope>NUCLEOTIDE SEQUENCE [LARGE SCALE GENOMIC DNA]</scope>
    <source>
        <strain evidence="1">JCM 14732</strain>
    </source>
</reference>
<dbReference type="AlphaFoldDB" id="A0A5M4FEJ2"/>
<sequence length="83" mass="9100">MANDNSSFDGYRIQVGGEEPVTVRIEPINQFEVPAGEEFTINVAGPSDETVEITHSPGYVELWPSPKLLITVRDASGNRLDLL</sequence>
<gene>
    <name evidence="1" type="ORF">ESP70_009795</name>
</gene>
<proteinExistence type="predicted"/>
<comment type="caution">
    <text evidence="1">The sequence shown here is derived from an EMBL/GenBank/DDBJ whole genome shotgun (WGS) entry which is preliminary data.</text>
</comment>
<dbReference type="Proteomes" id="UP000380867">
    <property type="component" value="Unassembled WGS sequence"/>
</dbReference>
<evidence type="ECO:0000313" key="2">
    <source>
        <dbReference type="Proteomes" id="UP000380867"/>
    </source>
</evidence>
<dbReference type="RefSeq" id="WP_149689087.1">
    <property type="nucleotide sequence ID" value="NZ_SDPQ02000002.1"/>
</dbReference>
<organism evidence="1 2">
    <name type="scientific">Aeromicrobium ginsengisoli</name>
    <dbReference type="NCBI Taxonomy" id="363867"/>
    <lineage>
        <taxon>Bacteria</taxon>
        <taxon>Bacillati</taxon>
        <taxon>Actinomycetota</taxon>
        <taxon>Actinomycetes</taxon>
        <taxon>Propionibacteriales</taxon>
        <taxon>Nocardioidaceae</taxon>
        <taxon>Aeromicrobium</taxon>
    </lineage>
</organism>
<protein>
    <submittedName>
        <fullName evidence="1">Uncharacterized protein</fullName>
    </submittedName>
</protein>
<name>A0A5M4FEJ2_9ACTN</name>
<evidence type="ECO:0000313" key="1">
    <source>
        <dbReference type="EMBL" id="KAA1397639.1"/>
    </source>
</evidence>